<sequence>MTPFRPPAMILAGGRATRMGGGDKPLLALGGRPMLAHVVARLRPQVGALALNANGDPARFQGFGLPVRADSLPDHPGPLAGVLAALDWASEAGTDLVLTVAGDTPFLPPDLVDRLLAARGPSGLALAATRDAAGDLHDHPTIALWPTALRDDLAASLLAGQRRMRRLTDRHQPGRAVWTGDPDPFANINTPADLALAEARLATL</sequence>
<dbReference type="GO" id="GO:0061603">
    <property type="term" value="F:molybdenum cofactor guanylyltransferase activity"/>
    <property type="evidence" value="ECO:0007669"/>
    <property type="project" value="UniProtKB-EC"/>
</dbReference>
<gene>
    <name evidence="8 10" type="primary">mobA</name>
    <name evidence="10" type="ORF">ACFQ5P_00830</name>
</gene>
<feature type="binding site" evidence="8">
    <location>
        <position position="24"/>
    </location>
    <ligand>
        <name>GTP</name>
        <dbReference type="ChEBI" id="CHEBI:37565"/>
    </ligand>
</feature>
<dbReference type="InterPro" id="IPR013482">
    <property type="entry name" value="Molybde_CF_guanTrfase"/>
</dbReference>
<keyword evidence="6 8" id="KW-0342">GTP-binding</keyword>
<proteinExistence type="inferred from homology"/>
<dbReference type="SUPFAM" id="SSF53448">
    <property type="entry name" value="Nucleotide-diphospho-sugar transferases"/>
    <property type="match status" value="1"/>
</dbReference>
<name>A0ABW4DT84_9RHOB</name>
<comment type="subunit">
    <text evidence="8">Monomer.</text>
</comment>
<evidence type="ECO:0000256" key="5">
    <source>
        <dbReference type="ARBA" id="ARBA00022842"/>
    </source>
</evidence>
<keyword evidence="4 8" id="KW-0547">Nucleotide-binding</keyword>
<evidence type="ECO:0000256" key="3">
    <source>
        <dbReference type="ARBA" id="ARBA00022723"/>
    </source>
</evidence>
<feature type="binding site" evidence="8">
    <location>
        <position position="103"/>
    </location>
    <ligand>
        <name>GTP</name>
        <dbReference type="ChEBI" id="CHEBI:37565"/>
    </ligand>
</feature>
<keyword evidence="7 8" id="KW-0501">Molybdenum cofactor biosynthesis</keyword>
<dbReference type="InterPro" id="IPR029044">
    <property type="entry name" value="Nucleotide-diphossugar_trans"/>
</dbReference>
<keyword evidence="10" id="KW-0548">Nucleotidyltransferase</keyword>
<evidence type="ECO:0000313" key="10">
    <source>
        <dbReference type="EMBL" id="MFD1479828.1"/>
    </source>
</evidence>
<dbReference type="Proteomes" id="UP001597302">
    <property type="component" value="Unassembled WGS sequence"/>
</dbReference>
<feature type="binding site" evidence="8">
    <location>
        <position position="70"/>
    </location>
    <ligand>
        <name>GTP</name>
        <dbReference type="ChEBI" id="CHEBI:37565"/>
    </ligand>
</feature>
<dbReference type="EMBL" id="JBHTOQ010000003">
    <property type="protein sequence ID" value="MFD1479828.1"/>
    <property type="molecule type" value="Genomic_DNA"/>
</dbReference>
<evidence type="ECO:0000313" key="11">
    <source>
        <dbReference type="Proteomes" id="UP001597302"/>
    </source>
</evidence>
<feature type="binding site" evidence="8">
    <location>
        <begin position="11"/>
        <end position="13"/>
    </location>
    <ligand>
        <name>GTP</name>
        <dbReference type="ChEBI" id="CHEBI:37565"/>
    </ligand>
</feature>
<dbReference type="NCBIfam" id="TIGR02665">
    <property type="entry name" value="molyb_mobA"/>
    <property type="match status" value="1"/>
</dbReference>
<feature type="binding site" evidence="8">
    <location>
        <position position="103"/>
    </location>
    <ligand>
        <name>Mg(2+)</name>
        <dbReference type="ChEBI" id="CHEBI:18420"/>
    </ligand>
</feature>
<evidence type="ECO:0000256" key="2">
    <source>
        <dbReference type="ARBA" id="ARBA00022679"/>
    </source>
</evidence>
<comment type="catalytic activity">
    <reaction evidence="8">
        <text>Mo-molybdopterin + GTP + H(+) = Mo-molybdopterin guanine dinucleotide + diphosphate</text>
        <dbReference type="Rhea" id="RHEA:34243"/>
        <dbReference type="ChEBI" id="CHEBI:15378"/>
        <dbReference type="ChEBI" id="CHEBI:33019"/>
        <dbReference type="ChEBI" id="CHEBI:37565"/>
        <dbReference type="ChEBI" id="CHEBI:71302"/>
        <dbReference type="ChEBI" id="CHEBI:71310"/>
        <dbReference type="EC" id="2.7.7.77"/>
    </reaction>
</comment>
<dbReference type="InterPro" id="IPR025877">
    <property type="entry name" value="MobA-like_NTP_Trfase"/>
</dbReference>
<keyword evidence="11" id="KW-1185">Reference proteome</keyword>
<evidence type="ECO:0000259" key="9">
    <source>
        <dbReference type="Pfam" id="PF12804"/>
    </source>
</evidence>
<comment type="cofactor">
    <cofactor evidence="8">
        <name>Mg(2+)</name>
        <dbReference type="ChEBI" id="CHEBI:18420"/>
    </cofactor>
</comment>
<protein>
    <recommendedName>
        <fullName evidence="8">Molybdenum cofactor guanylyltransferase</fullName>
        <shortName evidence="8">MoCo guanylyltransferase</shortName>
        <ecNumber evidence="8">2.7.7.77</ecNumber>
    </recommendedName>
    <alternativeName>
        <fullName evidence="8">GTP:molybdopterin guanylyltransferase</fullName>
    </alternativeName>
    <alternativeName>
        <fullName evidence="8">Mo-MPT guanylyltransferase</fullName>
    </alternativeName>
    <alternativeName>
        <fullName evidence="8">Molybdopterin guanylyltransferase</fullName>
    </alternativeName>
    <alternativeName>
        <fullName evidence="8">Molybdopterin-guanine dinucleotide synthase</fullName>
        <shortName evidence="8">MGD synthase</shortName>
    </alternativeName>
</protein>
<dbReference type="Pfam" id="PF12804">
    <property type="entry name" value="NTP_transf_3"/>
    <property type="match status" value="1"/>
</dbReference>
<dbReference type="PANTHER" id="PTHR19136">
    <property type="entry name" value="MOLYBDENUM COFACTOR GUANYLYLTRANSFERASE"/>
    <property type="match status" value="1"/>
</dbReference>
<dbReference type="PANTHER" id="PTHR19136:SF81">
    <property type="entry name" value="MOLYBDENUM COFACTOR GUANYLYLTRANSFERASE"/>
    <property type="match status" value="1"/>
</dbReference>
<comment type="domain">
    <text evidence="8">The N-terminal domain determines nucleotide recognition and specific binding, while the C-terminal domain determines the specific binding to the target protein.</text>
</comment>
<dbReference type="RefSeq" id="WP_131576577.1">
    <property type="nucleotide sequence ID" value="NZ_CBCSAJ010000055.1"/>
</dbReference>
<accession>A0ABW4DT84</accession>
<comment type="caution">
    <text evidence="10">The sequence shown here is derived from an EMBL/GenBank/DDBJ whole genome shotgun (WGS) entry which is preliminary data.</text>
</comment>
<evidence type="ECO:0000256" key="6">
    <source>
        <dbReference type="ARBA" id="ARBA00023134"/>
    </source>
</evidence>
<comment type="subcellular location">
    <subcellularLocation>
        <location evidence="8">Cytoplasm</location>
    </subcellularLocation>
</comment>
<comment type="function">
    <text evidence="8">Transfers a GMP moiety from GTP to Mo-molybdopterin (Mo-MPT) cofactor (Moco or molybdenum cofactor) to form Mo-molybdopterin guanine dinucleotide (Mo-MGD) cofactor.</text>
</comment>
<evidence type="ECO:0000256" key="8">
    <source>
        <dbReference type="HAMAP-Rule" id="MF_00316"/>
    </source>
</evidence>
<keyword evidence="3 8" id="KW-0479">Metal-binding</keyword>
<feature type="domain" description="MobA-like NTP transferase" evidence="9">
    <location>
        <begin position="8"/>
        <end position="172"/>
    </location>
</feature>
<keyword evidence="5 8" id="KW-0460">Magnesium</keyword>
<dbReference type="HAMAP" id="MF_00316">
    <property type="entry name" value="MobA"/>
    <property type="match status" value="1"/>
</dbReference>
<dbReference type="Gene3D" id="3.90.550.10">
    <property type="entry name" value="Spore Coat Polysaccharide Biosynthesis Protein SpsA, Chain A"/>
    <property type="match status" value="1"/>
</dbReference>
<evidence type="ECO:0000256" key="1">
    <source>
        <dbReference type="ARBA" id="ARBA00022490"/>
    </source>
</evidence>
<dbReference type="EC" id="2.7.7.77" evidence="8"/>
<keyword evidence="2 8" id="KW-0808">Transferase</keyword>
<evidence type="ECO:0000256" key="7">
    <source>
        <dbReference type="ARBA" id="ARBA00023150"/>
    </source>
</evidence>
<evidence type="ECO:0000256" key="4">
    <source>
        <dbReference type="ARBA" id="ARBA00022741"/>
    </source>
</evidence>
<feature type="binding site" evidence="8">
    <location>
        <position position="52"/>
    </location>
    <ligand>
        <name>GTP</name>
        <dbReference type="ChEBI" id="CHEBI:37565"/>
    </ligand>
</feature>
<reference evidence="11" key="1">
    <citation type="journal article" date="2019" name="Int. J. Syst. Evol. Microbiol.">
        <title>The Global Catalogue of Microorganisms (GCM) 10K type strain sequencing project: providing services to taxonomists for standard genome sequencing and annotation.</title>
        <authorList>
            <consortium name="The Broad Institute Genomics Platform"/>
            <consortium name="The Broad Institute Genome Sequencing Center for Infectious Disease"/>
            <person name="Wu L."/>
            <person name="Ma J."/>
        </authorList>
    </citation>
    <scope>NUCLEOTIDE SEQUENCE [LARGE SCALE GENOMIC DNA]</scope>
    <source>
        <strain evidence="11">CCM 8875</strain>
    </source>
</reference>
<comment type="similarity">
    <text evidence="8">Belongs to the MobA family.</text>
</comment>
<organism evidence="10 11">
    <name type="scientific">Paracoccus nototheniae</name>
    <dbReference type="NCBI Taxonomy" id="2489002"/>
    <lineage>
        <taxon>Bacteria</taxon>
        <taxon>Pseudomonadati</taxon>
        <taxon>Pseudomonadota</taxon>
        <taxon>Alphaproteobacteria</taxon>
        <taxon>Rhodobacterales</taxon>
        <taxon>Paracoccaceae</taxon>
        <taxon>Paracoccus</taxon>
    </lineage>
</organism>
<keyword evidence="1 8" id="KW-0963">Cytoplasm</keyword>
<dbReference type="CDD" id="cd02503">
    <property type="entry name" value="MobA"/>
    <property type="match status" value="1"/>
</dbReference>